<dbReference type="Gene3D" id="3.40.50.2000">
    <property type="entry name" value="Glycogen Phosphorylase B"/>
    <property type="match status" value="1"/>
</dbReference>
<dbReference type="SUPFAM" id="SSF53756">
    <property type="entry name" value="UDP-Glycosyltransferase/glycogen phosphorylase"/>
    <property type="match status" value="1"/>
</dbReference>
<dbReference type="AlphaFoldDB" id="A0A383CXI2"/>
<reference evidence="1" key="1">
    <citation type="submission" date="2018-05" db="EMBL/GenBank/DDBJ databases">
        <authorList>
            <person name="Lanie J.A."/>
            <person name="Ng W.-L."/>
            <person name="Kazmierczak K.M."/>
            <person name="Andrzejewski T.M."/>
            <person name="Davidsen T.M."/>
            <person name="Wayne K.J."/>
            <person name="Tettelin H."/>
            <person name="Glass J.I."/>
            <person name="Rusch D."/>
            <person name="Podicherti R."/>
            <person name="Tsui H.-C.T."/>
            <person name="Winkler M.E."/>
        </authorList>
    </citation>
    <scope>NUCLEOTIDE SEQUENCE</scope>
</reference>
<proteinExistence type="predicted"/>
<evidence type="ECO:0000313" key="1">
    <source>
        <dbReference type="EMBL" id="SVE36902.1"/>
    </source>
</evidence>
<accession>A0A383CXI2</accession>
<dbReference type="EMBL" id="UINC01212532">
    <property type="protein sequence ID" value="SVE36902.1"/>
    <property type="molecule type" value="Genomic_DNA"/>
</dbReference>
<organism evidence="1">
    <name type="scientific">marine metagenome</name>
    <dbReference type="NCBI Taxonomy" id="408172"/>
    <lineage>
        <taxon>unclassified sequences</taxon>
        <taxon>metagenomes</taxon>
        <taxon>ecological metagenomes</taxon>
    </lineage>
</organism>
<sequence>MKKKNKTLIIKTGYSETLDKNISYKSSLGDVLRTTVILHLLKDNHVTWLVDEHAFKLLHGNPYIDRILIYNLTSVLQLQRERFDTVINFEKVPGLCALADSVKGRR</sequence>
<name>A0A383CXI2_9ZZZZ</name>
<feature type="non-terminal residue" evidence="1">
    <location>
        <position position="106"/>
    </location>
</feature>
<gene>
    <name evidence="1" type="ORF">METZ01_LOCUS489756</name>
</gene>
<protein>
    <submittedName>
        <fullName evidence="1">Uncharacterized protein</fullName>
    </submittedName>
</protein>